<gene>
    <name evidence="3" type="ORF">TrCOL_g5921</name>
</gene>
<evidence type="ECO:0000256" key="1">
    <source>
        <dbReference type="SAM" id="MobiDB-lite"/>
    </source>
</evidence>
<evidence type="ECO:0000313" key="3">
    <source>
        <dbReference type="EMBL" id="GMI40403.1"/>
    </source>
</evidence>
<keyword evidence="2" id="KW-1133">Transmembrane helix</keyword>
<feature type="transmembrane region" description="Helical" evidence="2">
    <location>
        <begin position="463"/>
        <end position="484"/>
    </location>
</feature>
<feature type="transmembrane region" description="Helical" evidence="2">
    <location>
        <begin position="425"/>
        <end position="443"/>
    </location>
</feature>
<sequence length="709" mass="79347">MEIEIDRMSAEELRKVIKRMTAAHAFEIQGLNACLAEAKGEKGHLVRKSAVVSVKGGGCTTVDNVEDKNESRSPSASLRRSPSKKQIAKVNESDSLGRDEKVRRMSLIVGENFFDHSGKLLPGFLKVKQINEEIAPEDLAVLAQSFLDAVKMSSGDTRTDIEQWFDANFPASEKSEGEMDITMLNIKTFLMEESVKLRPMVKMFRLSLGARLFIVGASSYIDMLMDVLVTIALFKRAGHKGWGYASLGCITTAMGFQAFFAFLQYRGLGFRTCAPMILSAFLGILPIVEAWYVFRGVEKGEGNVFPPIFMLSLTKSIELMFESLPESIIQSISMLSNKPEDLSFVIYLGIASSVVAVGVIFTDSNLSMARLLFANAPKSPQYNWIPKDFKAFIKCFGGYCLFTATYFSCNVFAIALVYLNLGGHAIFKSILVEFALVVLYKHFVDGEMFAAAGFGKTSTSDYVMGVVVKFIYYFFGFIGPNAFVKCPCELGPHVHSTLIAWRMVSSSGVVVLALPQLVNDGTLPWMSVTGGMAFYFSCLVVSWIGAIIFFGFMDEGCERSRWWKRQTGKQYFEEVWDAQEVWSPDKYETKEEEIASWLLGIHPIYFNMDRVRSWICDDLVKKYGIEGESVECHFLTQKLHDRLVKIFTWWGKKEALREVNEALAKLPVYTPPAKIVESISGKLQEIRTERTKGRKENVAKVAPQELGGG</sequence>
<feature type="transmembrane region" description="Helical" evidence="2">
    <location>
        <begin position="241"/>
        <end position="263"/>
    </location>
</feature>
<keyword evidence="4" id="KW-1185">Reference proteome</keyword>
<feature type="region of interest" description="Disordered" evidence="1">
    <location>
        <begin position="63"/>
        <end position="95"/>
    </location>
</feature>
<feature type="transmembrane region" description="Helical" evidence="2">
    <location>
        <begin position="396"/>
        <end position="418"/>
    </location>
</feature>
<keyword evidence="2" id="KW-0472">Membrane</keyword>
<comment type="caution">
    <text evidence="3">The sequence shown here is derived from an EMBL/GenBank/DDBJ whole genome shotgun (WGS) entry which is preliminary data.</text>
</comment>
<keyword evidence="2" id="KW-0812">Transmembrane</keyword>
<accession>A0A9W7L8S4</accession>
<name>A0A9W7L8S4_9STRA</name>
<feature type="transmembrane region" description="Helical" evidence="2">
    <location>
        <begin position="275"/>
        <end position="292"/>
    </location>
</feature>
<reference evidence="4" key="1">
    <citation type="journal article" date="2023" name="Commun. Biol.">
        <title>Genome analysis of Parmales, the sister group of diatoms, reveals the evolutionary specialization of diatoms from phago-mixotrophs to photoautotrophs.</title>
        <authorList>
            <person name="Ban H."/>
            <person name="Sato S."/>
            <person name="Yoshikawa S."/>
            <person name="Yamada K."/>
            <person name="Nakamura Y."/>
            <person name="Ichinomiya M."/>
            <person name="Sato N."/>
            <person name="Blanc-Mathieu R."/>
            <person name="Endo H."/>
            <person name="Kuwata A."/>
            <person name="Ogata H."/>
        </authorList>
    </citation>
    <scope>NUCLEOTIDE SEQUENCE [LARGE SCALE GENOMIC DNA]</scope>
</reference>
<feature type="transmembrane region" description="Helical" evidence="2">
    <location>
        <begin position="496"/>
        <end position="514"/>
    </location>
</feature>
<organism evidence="3 4">
    <name type="scientific">Triparma columacea</name>
    <dbReference type="NCBI Taxonomy" id="722753"/>
    <lineage>
        <taxon>Eukaryota</taxon>
        <taxon>Sar</taxon>
        <taxon>Stramenopiles</taxon>
        <taxon>Ochrophyta</taxon>
        <taxon>Bolidophyceae</taxon>
        <taxon>Parmales</taxon>
        <taxon>Triparmaceae</taxon>
        <taxon>Triparma</taxon>
    </lineage>
</organism>
<dbReference type="AlphaFoldDB" id="A0A9W7L8S4"/>
<dbReference type="Proteomes" id="UP001165065">
    <property type="component" value="Unassembled WGS sequence"/>
</dbReference>
<feature type="region of interest" description="Disordered" evidence="1">
    <location>
        <begin position="690"/>
        <end position="709"/>
    </location>
</feature>
<proteinExistence type="predicted"/>
<protein>
    <submittedName>
        <fullName evidence="3">Uncharacterized protein</fullName>
    </submittedName>
</protein>
<evidence type="ECO:0000313" key="4">
    <source>
        <dbReference type="Proteomes" id="UP001165065"/>
    </source>
</evidence>
<dbReference type="EMBL" id="BRYA01000127">
    <property type="protein sequence ID" value="GMI40403.1"/>
    <property type="molecule type" value="Genomic_DNA"/>
</dbReference>
<feature type="transmembrane region" description="Helical" evidence="2">
    <location>
        <begin position="342"/>
        <end position="361"/>
    </location>
</feature>
<feature type="transmembrane region" description="Helical" evidence="2">
    <location>
        <begin position="534"/>
        <end position="553"/>
    </location>
</feature>
<evidence type="ECO:0000256" key="2">
    <source>
        <dbReference type="SAM" id="Phobius"/>
    </source>
</evidence>
<dbReference type="OrthoDB" id="10466559at2759"/>